<evidence type="ECO:0000313" key="1">
    <source>
        <dbReference type="EMBL" id="MBB6226912.1"/>
    </source>
</evidence>
<dbReference type="EMBL" id="JACIIV010000006">
    <property type="protein sequence ID" value="MBB6226912.1"/>
    <property type="molecule type" value="Genomic_DNA"/>
</dbReference>
<keyword evidence="2" id="KW-1185">Reference proteome</keyword>
<evidence type="ECO:0000313" key="2">
    <source>
        <dbReference type="Proteomes" id="UP000538147"/>
    </source>
</evidence>
<sequence>MPRPALARIVQMTTAQYEMVELLGAFSAEKLYEGVLR</sequence>
<dbReference type="Proteomes" id="UP000538147">
    <property type="component" value="Unassembled WGS sequence"/>
</dbReference>
<name>A0A841LCP5_9SPHN</name>
<dbReference type="AlphaFoldDB" id="A0A841LCP5"/>
<proteinExistence type="predicted"/>
<protein>
    <submittedName>
        <fullName evidence="1">Uncharacterized protein</fullName>
    </submittedName>
</protein>
<gene>
    <name evidence="1" type="ORF">FHS79_001074</name>
</gene>
<reference evidence="1 2" key="1">
    <citation type="submission" date="2020-08" db="EMBL/GenBank/DDBJ databases">
        <title>Genomic Encyclopedia of Type Strains, Phase IV (KMG-IV): sequencing the most valuable type-strain genomes for metagenomic binning, comparative biology and taxonomic classification.</title>
        <authorList>
            <person name="Goeker M."/>
        </authorList>
    </citation>
    <scope>NUCLEOTIDE SEQUENCE [LARGE SCALE GENOMIC DNA]</scope>
    <source>
        <strain evidence="1 2">DSM 102189</strain>
    </source>
</reference>
<organism evidence="1 2">
    <name type="scientific">Polymorphobacter multimanifer</name>
    <dbReference type="NCBI Taxonomy" id="1070431"/>
    <lineage>
        <taxon>Bacteria</taxon>
        <taxon>Pseudomonadati</taxon>
        <taxon>Pseudomonadota</taxon>
        <taxon>Alphaproteobacteria</taxon>
        <taxon>Sphingomonadales</taxon>
        <taxon>Sphingosinicellaceae</taxon>
        <taxon>Polymorphobacter</taxon>
    </lineage>
</organism>
<accession>A0A841LCP5</accession>
<comment type="caution">
    <text evidence="1">The sequence shown here is derived from an EMBL/GenBank/DDBJ whole genome shotgun (WGS) entry which is preliminary data.</text>
</comment>